<feature type="region of interest" description="Disordered" evidence="1">
    <location>
        <begin position="36"/>
        <end position="58"/>
    </location>
</feature>
<dbReference type="InterPro" id="IPR011855">
    <property type="entry name" value="Phgtail_TP901_1"/>
</dbReference>
<dbReference type="Pfam" id="PF06199">
    <property type="entry name" value="Phage_tail_2"/>
    <property type="match status" value="1"/>
</dbReference>
<dbReference type="Proteomes" id="UP000502706">
    <property type="component" value="Chromosome"/>
</dbReference>
<keyword evidence="3" id="KW-1185">Reference proteome</keyword>
<evidence type="ECO:0000256" key="1">
    <source>
        <dbReference type="SAM" id="MobiDB-lite"/>
    </source>
</evidence>
<dbReference type="RefSeq" id="WP_166397266.1">
    <property type="nucleotide sequence ID" value="NZ_CP045121.1"/>
</dbReference>
<evidence type="ECO:0000313" key="2">
    <source>
        <dbReference type="EMBL" id="QIN79596.1"/>
    </source>
</evidence>
<name>A0A6G8PZG3_9ACTN</name>
<organism evidence="2 3">
    <name type="scientific">Rubrobacter marinus</name>
    <dbReference type="NCBI Taxonomy" id="2653852"/>
    <lineage>
        <taxon>Bacteria</taxon>
        <taxon>Bacillati</taxon>
        <taxon>Actinomycetota</taxon>
        <taxon>Rubrobacteria</taxon>
        <taxon>Rubrobacterales</taxon>
        <taxon>Rubrobacteraceae</taxon>
        <taxon>Rubrobacter</taxon>
    </lineage>
</organism>
<dbReference type="AlphaFoldDB" id="A0A6G8PZG3"/>
<gene>
    <name evidence="2" type="ORF">GBA65_14905</name>
</gene>
<proteinExistence type="predicted"/>
<accession>A0A6G8PZG3</accession>
<reference evidence="2 3" key="1">
    <citation type="submission" date="2019-10" db="EMBL/GenBank/DDBJ databases">
        <title>Rubrobacter sp nov SCSIO 52915 isolated from a deep-sea sediment in the South China Sea.</title>
        <authorList>
            <person name="Chen R.W."/>
        </authorList>
    </citation>
    <scope>NUCLEOTIDE SEQUENCE [LARGE SCALE GENOMIC DNA]</scope>
    <source>
        <strain evidence="2 3">SCSIO 52915</strain>
    </source>
</reference>
<sequence>MATEAMVGNDIIMTVNVGTEAAPDYQPVAYQTEYSHESSREGIDVSHKGSDHAMTLPGREEGTISLSLRVLKPGTTNQTHQKLRQSYQDRLPVYVQEVSTYPGAAADGSDDEVYEAEGYILSMSKEAPDNDAATWEMEVTLNEPLTLRVPPAAPAAP</sequence>
<dbReference type="EMBL" id="CP045121">
    <property type="protein sequence ID" value="QIN79596.1"/>
    <property type="molecule type" value="Genomic_DNA"/>
</dbReference>
<evidence type="ECO:0000313" key="3">
    <source>
        <dbReference type="Proteomes" id="UP000502706"/>
    </source>
</evidence>
<feature type="compositionally biased region" description="Basic and acidic residues" evidence="1">
    <location>
        <begin position="36"/>
        <end position="51"/>
    </location>
</feature>
<dbReference type="KEGG" id="rmar:GBA65_14905"/>
<protein>
    <submittedName>
        <fullName evidence="2">Uncharacterized protein</fullName>
    </submittedName>
</protein>